<proteinExistence type="predicted"/>
<dbReference type="Gene3D" id="1.10.1200.10">
    <property type="entry name" value="ACP-like"/>
    <property type="match status" value="3"/>
</dbReference>
<dbReference type="CDD" id="cd05930">
    <property type="entry name" value="A_NRPS"/>
    <property type="match status" value="2"/>
</dbReference>
<protein>
    <recommendedName>
        <fullName evidence="5">Carrier domain-containing protein</fullName>
    </recommendedName>
</protein>
<reference evidence="6" key="1">
    <citation type="submission" date="2021-02" db="EMBL/GenBank/DDBJ databases">
        <authorList>
            <person name="Nowell W R."/>
        </authorList>
    </citation>
    <scope>NUCLEOTIDE SEQUENCE</scope>
</reference>
<dbReference type="InterPro" id="IPR045851">
    <property type="entry name" value="AMP-bd_C_sf"/>
</dbReference>
<dbReference type="PROSITE" id="PS50075">
    <property type="entry name" value="CARRIER"/>
    <property type="match status" value="1"/>
</dbReference>
<dbReference type="GO" id="GO:0016874">
    <property type="term" value="F:ligase activity"/>
    <property type="evidence" value="ECO:0007669"/>
    <property type="project" value="UniProtKB-KW"/>
</dbReference>
<dbReference type="InterPro" id="IPR011004">
    <property type="entry name" value="Trimer_LpxA-like_sf"/>
</dbReference>
<evidence type="ECO:0000313" key="7">
    <source>
        <dbReference type="Proteomes" id="UP000663845"/>
    </source>
</evidence>
<evidence type="ECO:0000256" key="2">
    <source>
        <dbReference type="ARBA" id="ARBA00022553"/>
    </source>
</evidence>
<dbReference type="SUPFAM" id="SSF56801">
    <property type="entry name" value="Acetyl-CoA synthetase-like"/>
    <property type="match status" value="3"/>
</dbReference>
<evidence type="ECO:0000256" key="3">
    <source>
        <dbReference type="ARBA" id="ARBA00022598"/>
    </source>
</evidence>
<dbReference type="SUPFAM" id="SSF47336">
    <property type="entry name" value="ACP-like"/>
    <property type="match status" value="3"/>
</dbReference>
<dbReference type="Gene3D" id="3.40.50.12780">
    <property type="entry name" value="N-terminal domain of ligase-like"/>
    <property type="match status" value="3"/>
</dbReference>
<dbReference type="InterPro" id="IPR023213">
    <property type="entry name" value="CAT-like_dom_sf"/>
</dbReference>
<keyword evidence="4" id="KW-0812">Transmembrane</keyword>
<dbReference type="Gene3D" id="3.30.300.30">
    <property type="match status" value="2"/>
</dbReference>
<gene>
    <name evidence="6" type="ORF">JYZ213_LOCUS20817</name>
</gene>
<dbReference type="GO" id="GO:0005737">
    <property type="term" value="C:cytoplasm"/>
    <property type="evidence" value="ECO:0007669"/>
    <property type="project" value="TreeGrafter"/>
</dbReference>
<evidence type="ECO:0000256" key="1">
    <source>
        <dbReference type="ARBA" id="ARBA00022450"/>
    </source>
</evidence>
<dbReference type="InterPro" id="IPR010071">
    <property type="entry name" value="AA_adenyl_dom"/>
</dbReference>
<dbReference type="FunFam" id="3.30.300.30:FF:000015">
    <property type="entry name" value="Nonribosomal peptide synthase SidD"/>
    <property type="match status" value="1"/>
</dbReference>
<keyword evidence="4" id="KW-1133">Transmembrane helix</keyword>
<sequence>MSQCKSLTTSLYGPSIEVVLPSTNLFDRFVERVCQHPNKIALILDDQSLTYAELYVLVNSLACRLSRIVQPNDVVCQCVERSIEMAVGILAIFMCNTTYCPLNPYDPDQRRQTLLSQTHAKVILVHNATAHLFIDDDRVSVIQIDQEDNYDSITVNKTVDDPSVIAFIVFTSGSTGTPKGVPIGHTNFAYYLASMCHEQYILESDILLQISRDTFDAHIQEILGAVLVGGTCVLLGPSNGTHLNIAYLVKTMRNHHVTFVNLVPSVSIALVDYLSSPKQLLSSCLRIAISTGEPLPRTLAGELLACLETHTQLLNTYGVTETTLDCTYRRVFDADTQPTASAAFVPVGLPLPNYVCHIMVEESEQSDSIGELYIGGPGVFQGYLNYDTNPEDSRLVELDGKMYYRTGDLAKILNGELVHLGRRDFQVKIRGQRIETGEIEAIILRTCRKQLNACLVVAKNDQLIAYVQTRESDLTIEQQIKEICSQYLPSSISLFAVVVLERFPLNANGKIDRARLPSPEPHTVILPVNHKPQTELEFELQTLWCRLLKVDNVPSDINLLTLGANSLHFMLATNHYCRQWLSNQPQVDFSIFFRQMTISQHAQLLAAHAQTTLTTTTVSRCSASHLTEGPASFAQEGIWLDEQMRFQGEKDSLPIYHMIYAFRASSINNESRVVLSRLRSSLQLVIEKHASLRSSLYMSHDQQNKLIQCIRPLTSIDEIVVESWIKNDDGLFKIIADEETNQFHLDISKGRVFRCHLIRYFDHSSDDVLIFKFHHLVFDGTSETLFFNDLHEAYMTGQLAIVPNDTITDLGYARWERTLDMLYALSFWKENLKDYQMFELPYDQRLLSKARTGSGSTVVVQDFDADILLTYASRQEVTLFQLCLAIYYTFLFKLTSSEDLIVGGLVANRIQPGLDSMIGMFVNLVPYRFQIEPRETFQELVRRVQHLCHDVVSHAYVPFQSISKLIESVNGISTTIDIETIQDRYPFDTDLELVHIDLPVKMTQFDLSLSFKHILSRNTVHCSFDYSTDVFESSTIETLAKRFQQLITQILCDDQRPVYEFSLLLENEHQILRNLNPSMPITQNTDCIHWEFAHRAQEHPQKIGILMEDQSLSYGEILHYSQQLALYLLIHCHVRPDDIVCQLVERSIEMVLGILAIWICGAIYTPFSPREPAARLHSRVSSLQARVLLVHTATRHFMEQTSDLTIVEVDRIGEQTNDISALDNVTVASEHLSHIVFTSGSTGEPKMVQLRHRNFVSYIHSCLIKPTDIILQHASVAFDSHIEEIMGPLISSAQLAILKPDPYHLDIDYFSAAIAQHQVTFLFPVPTLLIMLTNFVRSLSKDEQCNRLKTLRFLSCGGQRIETGEIEAIILRTCRKQLNACLVVAKNDQLIAYVQTRESDLTIEQQIKEICSQYLPSSISLFAVVVLERFPLNANGKIDRARLPSPEPHTVILPVNHKPQTELEFELQTLWCRLLKVDNVPSDINLLTLGANSLHFMLATNHYCRQWLSNQPQVDFSIFFRQMTISQHAQLLAAHAQTTLTATTVSRCSASHLTEGPASFAQESIWLDEQMRFQGEKDNLSIYHMIYAFRVSSINNESHVVLSRLRSSLQLVIEKHTSLRSSFYMSHDQQNKLIQYICPLTSIDEIVVESWIKNDDDLFKIIADEETNQFHLDISKGRVFRCHLIRYFDRSSDDVLIFKLHHLVFDGTSETLFFNDLHEAYMTGQLAIVPNDTITYLDYARWERTLDMLDALSFWKENLKDYQMFELPYDHRLLTKARTGSGSTVVVKDFDEGILLTYASRQEVTLFQLCLAFYYTFLFKLTSSQDFIVGGLVANRIQPGLDSMIGMFVNLVPYRFQIEPRETFQELVRRVQHLCYDVVSHAYVPFQSISKLIGSENGISTTIDIETIQDRYPFDTDLELVHIDLPVRKTQFDLSLSFKHILSRNTIHCSFDYSTDVFESSTIETLAKRFHQLIKQILCDDQCPIYEFSLLLENEHQILRNLNPSMPMAQNTDCIHWEFAHRAQEHPQKIGILMEDQSLSYGEILHYSQQLALYLLTHCHVRPGDIVCQLVERSIEMVLGILAIWMCGAIYTPFSPREPASRLHSRISSLQARVLLVPTATRHFMEQTSDLTIVEVDQIGEQTNDISALDNVTVISEHLSHIVFTSGSTGEPKMVQLRHRNFVSYIHSCLIKPTDIILQHASVAFDSHIEEIMGPLISSAQLAILKPDPYHLDIDYFSTAIAQHQVTFLFPVPTLLIMLTNFVRSLSKDEQCNRLKTLRFLSCGGEKLYLVTVLDILPFLDAKCSIHNYYGPAECTLATLHYEVTGHEPQNSIGLPIGRPMANARVYILDEFLQKVSPGQIGEIVIGGHGVFAGYRNRDDLTQQVLIEHDGYTCYRTGDLGRLDTNNGQIEYLGRRDHQVKIRGQRIELDEIEHTIMRCSPNISNCIVLKITNASVDHLVAYIESSDENHSANDSDIRKFCIEHLSPFMVPSFFIVLDKFPLSQSGKIDRARLPPLNITDISKEQTIATSSMERQLSSIVAQAFDVSQTSLLNVNATFAQLGATSLGIVKVLALIRQQKLAGLHPVDIGILLDNPSVRKVAQALESLHFSDKEIAHAGTIAANVLMNGYEELRTSDSYELISEAPVKMFHSLLVICTVWLIHECLLCMALICSQSFLPLTCLIWLLGCISVSLITLKWLPSIIDTWWIRQLLVTAFGFAIPFTFEGDITTSTEHIYPRLVRWLGRNRIGQNVHSGTITNLLTIRRDLLDIGMNVMLGSDILFDDGNSAISIGDGSSLGNDCLIQAGAHIPSSTSVGSMTRVDSSSDFMQSNQVLVGIPARQTALFAAVQPVDNSSHQTIISYPIIQLIFIRFVSLILIFGIMHMTILPISIIIFSLIACILYSPKNKSFLLSSLTSTLVNDFNLCVGPFLGGTQWVNIVLNAFGATIHRTAIIADIDCIDDPHLIQIGPHVRISQRARVQAHTYEYRQSYMRPVIIGAHSHLMPNAFVLPGCHLDGNNTIYPCTLIMKGDKLPMHTNWQGSPARHFQSSCSFPQ</sequence>
<dbReference type="Proteomes" id="UP000663845">
    <property type="component" value="Unassembled WGS sequence"/>
</dbReference>
<dbReference type="InterPro" id="IPR036736">
    <property type="entry name" value="ACP-like_sf"/>
</dbReference>
<keyword evidence="4" id="KW-0472">Membrane</keyword>
<dbReference type="PANTHER" id="PTHR45527:SF1">
    <property type="entry name" value="FATTY ACID SYNTHASE"/>
    <property type="match status" value="1"/>
</dbReference>
<dbReference type="InterPro" id="IPR042099">
    <property type="entry name" value="ANL_N_sf"/>
</dbReference>
<dbReference type="InterPro" id="IPR001242">
    <property type="entry name" value="Condensation_dom"/>
</dbReference>
<dbReference type="Pfam" id="PF00501">
    <property type="entry name" value="AMP-binding"/>
    <property type="match status" value="3"/>
</dbReference>
<dbReference type="GO" id="GO:0043041">
    <property type="term" value="P:amino acid activation for nonribosomal peptide biosynthetic process"/>
    <property type="evidence" value="ECO:0007669"/>
    <property type="project" value="TreeGrafter"/>
</dbReference>
<keyword evidence="3" id="KW-0436">Ligase</keyword>
<accession>A0A814NA77</accession>
<keyword evidence="1" id="KW-0596">Phosphopantetheine</keyword>
<dbReference type="PANTHER" id="PTHR45527">
    <property type="entry name" value="NONRIBOSOMAL PEPTIDE SYNTHETASE"/>
    <property type="match status" value="1"/>
</dbReference>
<dbReference type="InterPro" id="IPR020845">
    <property type="entry name" value="AMP-binding_CS"/>
</dbReference>
<dbReference type="GO" id="GO:0044550">
    <property type="term" value="P:secondary metabolite biosynthetic process"/>
    <property type="evidence" value="ECO:0007669"/>
    <property type="project" value="TreeGrafter"/>
</dbReference>
<dbReference type="NCBIfam" id="NF003417">
    <property type="entry name" value="PRK04813.1"/>
    <property type="match status" value="4"/>
</dbReference>
<dbReference type="SUPFAM" id="SSF52777">
    <property type="entry name" value="CoA-dependent acyltransferases"/>
    <property type="match status" value="4"/>
</dbReference>
<dbReference type="Gene3D" id="2.160.10.10">
    <property type="entry name" value="Hexapeptide repeat proteins"/>
    <property type="match status" value="2"/>
</dbReference>
<evidence type="ECO:0000256" key="4">
    <source>
        <dbReference type="SAM" id="Phobius"/>
    </source>
</evidence>
<name>A0A814NA77_9BILA</name>
<feature type="domain" description="Carrier" evidence="5">
    <location>
        <begin position="2530"/>
        <end position="2608"/>
    </location>
</feature>
<dbReference type="InterPro" id="IPR009081">
    <property type="entry name" value="PP-bd_ACP"/>
</dbReference>
<keyword evidence="2" id="KW-0597">Phosphoprotein</keyword>
<dbReference type="InterPro" id="IPR000873">
    <property type="entry name" value="AMP-dep_synth/lig_dom"/>
</dbReference>
<dbReference type="Gene3D" id="3.30.559.30">
    <property type="entry name" value="Nonribosomal peptide synthetase, condensation domain"/>
    <property type="match status" value="2"/>
</dbReference>
<dbReference type="Pfam" id="PF00668">
    <property type="entry name" value="Condensation"/>
    <property type="match status" value="2"/>
</dbReference>
<evidence type="ECO:0000313" key="6">
    <source>
        <dbReference type="EMBL" id="CAF1090640.1"/>
    </source>
</evidence>
<dbReference type="PROSITE" id="PS00455">
    <property type="entry name" value="AMP_BINDING"/>
    <property type="match status" value="3"/>
</dbReference>
<dbReference type="Gene3D" id="3.30.559.10">
    <property type="entry name" value="Chloramphenicol acetyltransferase-like domain"/>
    <property type="match status" value="2"/>
</dbReference>
<evidence type="ECO:0000259" key="5">
    <source>
        <dbReference type="PROSITE" id="PS50075"/>
    </source>
</evidence>
<dbReference type="SUPFAM" id="SSF51161">
    <property type="entry name" value="Trimeric LpxA-like enzymes"/>
    <property type="match status" value="2"/>
</dbReference>
<dbReference type="GO" id="GO:0031177">
    <property type="term" value="F:phosphopantetheine binding"/>
    <property type="evidence" value="ECO:0007669"/>
    <property type="project" value="TreeGrafter"/>
</dbReference>
<dbReference type="EMBL" id="CAJNOG010000222">
    <property type="protein sequence ID" value="CAF1090640.1"/>
    <property type="molecule type" value="Genomic_DNA"/>
</dbReference>
<feature type="transmembrane region" description="Helical" evidence="4">
    <location>
        <begin position="2886"/>
        <end position="2903"/>
    </location>
</feature>
<organism evidence="6 7">
    <name type="scientific">Adineta steineri</name>
    <dbReference type="NCBI Taxonomy" id="433720"/>
    <lineage>
        <taxon>Eukaryota</taxon>
        <taxon>Metazoa</taxon>
        <taxon>Spiralia</taxon>
        <taxon>Gnathifera</taxon>
        <taxon>Rotifera</taxon>
        <taxon>Eurotatoria</taxon>
        <taxon>Bdelloidea</taxon>
        <taxon>Adinetida</taxon>
        <taxon>Adinetidae</taxon>
        <taxon>Adineta</taxon>
    </lineage>
</organism>
<dbReference type="NCBIfam" id="TIGR01733">
    <property type="entry name" value="AA-adenyl-dom"/>
    <property type="match status" value="1"/>
</dbReference>
<comment type="caution">
    <text evidence="6">The sequence shown here is derived from an EMBL/GenBank/DDBJ whole genome shotgun (WGS) entry which is preliminary data.</text>
</comment>